<gene>
    <name evidence="7" type="ORF">CcCBS67573_g07835</name>
</gene>
<dbReference type="GO" id="GO:0016020">
    <property type="term" value="C:membrane"/>
    <property type="evidence" value="ECO:0007669"/>
    <property type="project" value="UniProtKB-SubCell"/>
</dbReference>
<dbReference type="EMBL" id="QEAP01000442">
    <property type="protein sequence ID" value="TPX66415.1"/>
    <property type="molecule type" value="Genomic_DNA"/>
</dbReference>
<evidence type="ECO:0000313" key="8">
    <source>
        <dbReference type="Proteomes" id="UP000320333"/>
    </source>
</evidence>
<keyword evidence="5" id="KW-0472">Membrane</keyword>
<organism evidence="7 8">
    <name type="scientific">Chytriomyces confervae</name>
    <dbReference type="NCBI Taxonomy" id="246404"/>
    <lineage>
        <taxon>Eukaryota</taxon>
        <taxon>Fungi</taxon>
        <taxon>Fungi incertae sedis</taxon>
        <taxon>Chytridiomycota</taxon>
        <taxon>Chytridiomycota incertae sedis</taxon>
        <taxon>Chytridiomycetes</taxon>
        <taxon>Chytridiales</taxon>
        <taxon>Chytriomycetaceae</taxon>
        <taxon>Chytriomyces</taxon>
    </lineage>
</organism>
<comment type="subcellular location">
    <subcellularLocation>
        <location evidence="1">Membrane</location>
        <topology evidence="1">Multi-pass membrane protein</topology>
    </subcellularLocation>
</comment>
<name>A0A507ESW9_9FUNG</name>
<dbReference type="AlphaFoldDB" id="A0A507ESW9"/>
<protein>
    <submittedName>
        <fullName evidence="7">Uncharacterized protein</fullName>
    </submittedName>
</protein>
<sequence>MASRALLQGTTLATTTFFSADVAAQIIQQSSEQQVLTPVSFAATWDPLRSFKTAAFGTAVVGWYSLSSTYFLSRVFPRTPAGMTLPSAALHAVANQALFAPPLTFSFLYLMADVVYEDPMAFDTARQKFPDVSATAWTVLPASNALVNWGVRAAGPRRFLLNGIGLGWATYLALAVTPESQ</sequence>
<evidence type="ECO:0000313" key="7">
    <source>
        <dbReference type="EMBL" id="TPX66415.1"/>
    </source>
</evidence>
<keyword evidence="3" id="KW-0812">Transmembrane</keyword>
<keyword evidence="4" id="KW-1133">Transmembrane helix</keyword>
<dbReference type="PANTHER" id="PTHR11266">
    <property type="entry name" value="PEROXISOMAL MEMBRANE PROTEIN 2, PXMP2 MPV17"/>
    <property type="match status" value="1"/>
</dbReference>
<dbReference type="InterPro" id="IPR007248">
    <property type="entry name" value="Mpv17_PMP22"/>
</dbReference>
<keyword evidence="8" id="KW-1185">Reference proteome</keyword>
<evidence type="ECO:0000256" key="3">
    <source>
        <dbReference type="ARBA" id="ARBA00022692"/>
    </source>
</evidence>
<dbReference type="GO" id="GO:0005737">
    <property type="term" value="C:cytoplasm"/>
    <property type="evidence" value="ECO:0007669"/>
    <property type="project" value="TreeGrafter"/>
</dbReference>
<dbReference type="Proteomes" id="UP000320333">
    <property type="component" value="Unassembled WGS sequence"/>
</dbReference>
<comment type="similarity">
    <text evidence="2 6">Belongs to the peroxisomal membrane protein PXMP2/4 family.</text>
</comment>
<evidence type="ECO:0000256" key="6">
    <source>
        <dbReference type="RuleBase" id="RU363053"/>
    </source>
</evidence>
<evidence type="ECO:0000256" key="2">
    <source>
        <dbReference type="ARBA" id="ARBA00006824"/>
    </source>
</evidence>
<evidence type="ECO:0000256" key="4">
    <source>
        <dbReference type="ARBA" id="ARBA00022989"/>
    </source>
</evidence>
<comment type="caution">
    <text evidence="7">The sequence shown here is derived from an EMBL/GenBank/DDBJ whole genome shotgun (WGS) entry which is preliminary data.</text>
</comment>
<proteinExistence type="inferred from homology"/>
<evidence type="ECO:0000256" key="5">
    <source>
        <dbReference type="ARBA" id="ARBA00023136"/>
    </source>
</evidence>
<accession>A0A507ESW9</accession>
<evidence type="ECO:0000256" key="1">
    <source>
        <dbReference type="ARBA" id="ARBA00004141"/>
    </source>
</evidence>
<reference evidence="7 8" key="1">
    <citation type="journal article" date="2019" name="Sci. Rep.">
        <title>Comparative genomics of chytrid fungi reveal insights into the obligate biotrophic and pathogenic lifestyle of Synchytrium endobioticum.</title>
        <authorList>
            <person name="van de Vossenberg B.T.L.H."/>
            <person name="Warris S."/>
            <person name="Nguyen H.D.T."/>
            <person name="van Gent-Pelzer M.P.E."/>
            <person name="Joly D.L."/>
            <person name="van de Geest H.C."/>
            <person name="Bonants P.J.M."/>
            <person name="Smith D.S."/>
            <person name="Levesque C.A."/>
            <person name="van der Lee T.A.J."/>
        </authorList>
    </citation>
    <scope>NUCLEOTIDE SEQUENCE [LARGE SCALE GENOMIC DNA]</scope>
    <source>
        <strain evidence="7 8">CBS 675.73</strain>
    </source>
</reference>
<dbReference type="OrthoDB" id="10297099at2759"/>